<evidence type="ECO:0000259" key="3">
    <source>
        <dbReference type="Pfam" id="PF20434"/>
    </source>
</evidence>
<accession>A0ABX9XHZ3</accession>
<comment type="caution">
    <text evidence="4">The sequence shown here is derived from an EMBL/GenBank/DDBJ whole genome shotgun (WGS) entry which is preliminary data.</text>
</comment>
<proteinExistence type="predicted"/>
<reference evidence="4 5" key="1">
    <citation type="submission" date="2018-11" db="EMBL/GenBank/DDBJ databases">
        <authorList>
            <person name="Jang G.I."/>
            <person name="Hwang C.Y."/>
        </authorList>
    </citation>
    <scope>NUCLEOTIDE SEQUENCE [LARGE SCALE GENOMIC DNA]</scope>
    <source>
        <strain evidence="4 5">SSM26</strain>
    </source>
</reference>
<name>A0ABX9XHZ3_9PSED</name>
<dbReference type="InterPro" id="IPR049492">
    <property type="entry name" value="BD-FAE-like_dom"/>
</dbReference>
<gene>
    <name evidence="4" type="ORF">EF096_09875</name>
</gene>
<evidence type="ECO:0000256" key="2">
    <source>
        <dbReference type="SAM" id="SignalP"/>
    </source>
</evidence>
<dbReference type="EMBL" id="RKKU01000010">
    <property type="protein sequence ID" value="ROZ84776.1"/>
    <property type="molecule type" value="Genomic_DNA"/>
</dbReference>
<feature type="chain" id="PRO_5045620506" evidence="2">
    <location>
        <begin position="22"/>
        <end position="302"/>
    </location>
</feature>
<feature type="signal peptide" evidence="2">
    <location>
        <begin position="1"/>
        <end position="21"/>
    </location>
</feature>
<keyword evidence="5" id="KW-1185">Reference proteome</keyword>
<protein>
    <submittedName>
        <fullName evidence="4">Alpha/beta hydrolase</fullName>
    </submittedName>
</protein>
<dbReference type="InterPro" id="IPR029058">
    <property type="entry name" value="AB_hydrolase_fold"/>
</dbReference>
<dbReference type="PROSITE" id="PS51257">
    <property type="entry name" value="PROKAR_LIPOPROTEIN"/>
    <property type="match status" value="1"/>
</dbReference>
<sequence length="302" mass="33280">MLLRPLSLLLTTLLAGCSALSPVNWLVPDEGYEQLETQAYGDLPRQQLDIYLPQKLASQAPVVVFYYGGSWRNGERASYRFVAQALASRGIITVIPDYRLFPEVRYPDFLRDSAKALAWVKAHQTDWQKQPGPLFIMGHSAGAYNAAMLALDPRWLKQQDLSPDMLSGWIGLAGPYDFLPIRNPDVRPVFYHPVTPVDSQPLFHAQPGSPPALLLAGSEDDLVDPKRNTEQLAQALAEQKVSVDSEILSGLGHIKILLTLAAPFQDWAPVIQRISCFVDTQADAANARPAPRDCPPSGRGAM</sequence>
<dbReference type="Pfam" id="PF20434">
    <property type="entry name" value="BD-FAE"/>
    <property type="match status" value="1"/>
</dbReference>
<dbReference type="SUPFAM" id="SSF53474">
    <property type="entry name" value="alpha/beta-Hydrolases"/>
    <property type="match status" value="1"/>
</dbReference>
<dbReference type="Gene3D" id="3.40.50.1820">
    <property type="entry name" value="alpha/beta hydrolase"/>
    <property type="match status" value="1"/>
</dbReference>
<dbReference type="InterPro" id="IPR050300">
    <property type="entry name" value="GDXG_lipolytic_enzyme"/>
</dbReference>
<evidence type="ECO:0000313" key="5">
    <source>
        <dbReference type="Proteomes" id="UP000275199"/>
    </source>
</evidence>
<dbReference type="Proteomes" id="UP000275199">
    <property type="component" value="Unassembled WGS sequence"/>
</dbReference>
<keyword evidence="1 4" id="KW-0378">Hydrolase</keyword>
<feature type="domain" description="BD-FAE-like" evidence="3">
    <location>
        <begin position="48"/>
        <end position="152"/>
    </location>
</feature>
<evidence type="ECO:0000313" key="4">
    <source>
        <dbReference type="EMBL" id="ROZ84776.1"/>
    </source>
</evidence>
<organism evidence="4 5">
    <name type="scientific">Pseudomonas neustonica</name>
    <dbReference type="NCBI Taxonomy" id="2487346"/>
    <lineage>
        <taxon>Bacteria</taxon>
        <taxon>Pseudomonadati</taxon>
        <taxon>Pseudomonadota</taxon>
        <taxon>Gammaproteobacteria</taxon>
        <taxon>Pseudomonadales</taxon>
        <taxon>Pseudomonadaceae</taxon>
        <taxon>Pseudomonas</taxon>
    </lineage>
</organism>
<dbReference type="PANTHER" id="PTHR48081:SF9">
    <property type="entry name" value="CARBOXYLESTERASE"/>
    <property type="match status" value="1"/>
</dbReference>
<dbReference type="PANTHER" id="PTHR48081">
    <property type="entry name" value="AB HYDROLASE SUPERFAMILY PROTEIN C4A8.06C"/>
    <property type="match status" value="1"/>
</dbReference>
<evidence type="ECO:0000256" key="1">
    <source>
        <dbReference type="ARBA" id="ARBA00022801"/>
    </source>
</evidence>
<dbReference type="GO" id="GO:0016787">
    <property type="term" value="F:hydrolase activity"/>
    <property type="evidence" value="ECO:0007669"/>
    <property type="project" value="UniProtKB-KW"/>
</dbReference>
<keyword evidence="2" id="KW-0732">Signal</keyword>